<feature type="region of interest" description="Disordered" evidence="10">
    <location>
        <begin position="347"/>
        <end position="492"/>
    </location>
</feature>
<feature type="region of interest" description="Disordered" evidence="10">
    <location>
        <begin position="536"/>
        <end position="574"/>
    </location>
</feature>
<protein>
    <recommendedName>
        <fullName evidence="11">XPG-I domain-containing protein</fullName>
    </recommendedName>
</protein>
<feature type="region of interest" description="Disordered" evidence="10">
    <location>
        <begin position="300"/>
        <end position="323"/>
    </location>
</feature>
<dbReference type="GO" id="GO:0003677">
    <property type="term" value="F:DNA binding"/>
    <property type="evidence" value="ECO:0007669"/>
    <property type="project" value="InterPro"/>
</dbReference>
<dbReference type="AlphaFoldDB" id="A0A4Y7SP45"/>
<dbReference type="CDD" id="cd09908">
    <property type="entry name" value="H3TH_EXO1"/>
    <property type="match status" value="1"/>
</dbReference>
<feature type="compositionally biased region" description="Polar residues" evidence="10">
    <location>
        <begin position="401"/>
        <end position="410"/>
    </location>
</feature>
<proteinExistence type="predicted"/>
<evidence type="ECO:0000256" key="2">
    <source>
        <dbReference type="ARBA" id="ARBA00004123"/>
    </source>
</evidence>
<evidence type="ECO:0000256" key="1">
    <source>
        <dbReference type="ARBA" id="ARBA00001946"/>
    </source>
</evidence>
<keyword evidence="9" id="KW-0539">Nucleus</keyword>
<evidence type="ECO:0000256" key="6">
    <source>
        <dbReference type="ARBA" id="ARBA00022801"/>
    </source>
</evidence>
<keyword evidence="7" id="KW-0460">Magnesium</keyword>
<dbReference type="Proteomes" id="UP000298030">
    <property type="component" value="Unassembled WGS sequence"/>
</dbReference>
<evidence type="ECO:0000313" key="12">
    <source>
        <dbReference type="EMBL" id="TEB23384.1"/>
    </source>
</evidence>
<comment type="cofactor">
    <cofactor evidence="1">
        <name>Mg(2+)</name>
        <dbReference type="ChEBI" id="CHEBI:18420"/>
    </cofactor>
</comment>
<evidence type="ECO:0000256" key="4">
    <source>
        <dbReference type="ARBA" id="ARBA00022723"/>
    </source>
</evidence>
<keyword evidence="8" id="KW-0234">DNA repair</keyword>
<dbReference type="GO" id="GO:0035312">
    <property type="term" value="F:5'-3' DNA exonuclease activity"/>
    <property type="evidence" value="ECO:0007669"/>
    <property type="project" value="InterPro"/>
</dbReference>
<dbReference type="SUPFAM" id="SSF47807">
    <property type="entry name" value="5' to 3' exonuclease, C-terminal subdomain"/>
    <property type="match status" value="1"/>
</dbReference>
<dbReference type="GO" id="GO:0005634">
    <property type="term" value="C:nucleus"/>
    <property type="evidence" value="ECO:0007669"/>
    <property type="project" value="UniProtKB-SubCell"/>
</dbReference>
<feature type="compositionally biased region" description="Polar residues" evidence="10">
    <location>
        <begin position="430"/>
        <end position="457"/>
    </location>
</feature>
<gene>
    <name evidence="12" type="ORF">FA13DRAFT_1740148</name>
</gene>
<feature type="region of interest" description="Disordered" evidence="10">
    <location>
        <begin position="622"/>
        <end position="693"/>
    </location>
</feature>
<comment type="caution">
    <text evidence="12">The sequence shown here is derived from an EMBL/GenBank/DDBJ whole genome shotgun (WGS) entry which is preliminary data.</text>
</comment>
<feature type="compositionally biased region" description="Low complexity" evidence="10">
    <location>
        <begin position="622"/>
        <end position="634"/>
    </location>
</feature>
<dbReference type="InterPro" id="IPR008918">
    <property type="entry name" value="HhH2"/>
</dbReference>
<evidence type="ECO:0000256" key="9">
    <source>
        <dbReference type="ARBA" id="ARBA00023242"/>
    </source>
</evidence>
<keyword evidence="3" id="KW-0540">Nuclease</keyword>
<keyword evidence="4" id="KW-0479">Metal-binding</keyword>
<reference evidence="12 13" key="1">
    <citation type="journal article" date="2019" name="Nat. Ecol. Evol.">
        <title>Megaphylogeny resolves global patterns of mushroom evolution.</title>
        <authorList>
            <person name="Varga T."/>
            <person name="Krizsan K."/>
            <person name="Foldi C."/>
            <person name="Dima B."/>
            <person name="Sanchez-Garcia M."/>
            <person name="Sanchez-Ramirez S."/>
            <person name="Szollosi G.J."/>
            <person name="Szarkandi J.G."/>
            <person name="Papp V."/>
            <person name="Albert L."/>
            <person name="Andreopoulos W."/>
            <person name="Angelini C."/>
            <person name="Antonin V."/>
            <person name="Barry K.W."/>
            <person name="Bougher N.L."/>
            <person name="Buchanan P."/>
            <person name="Buyck B."/>
            <person name="Bense V."/>
            <person name="Catcheside P."/>
            <person name="Chovatia M."/>
            <person name="Cooper J."/>
            <person name="Damon W."/>
            <person name="Desjardin D."/>
            <person name="Finy P."/>
            <person name="Geml J."/>
            <person name="Haridas S."/>
            <person name="Hughes K."/>
            <person name="Justo A."/>
            <person name="Karasinski D."/>
            <person name="Kautmanova I."/>
            <person name="Kiss B."/>
            <person name="Kocsube S."/>
            <person name="Kotiranta H."/>
            <person name="LaButti K.M."/>
            <person name="Lechner B.E."/>
            <person name="Liimatainen K."/>
            <person name="Lipzen A."/>
            <person name="Lukacs Z."/>
            <person name="Mihaltcheva S."/>
            <person name="Morgado L.N."/>
            <person name="Niskanen T."/>
            <person name="Noordeloos M.E."/>
            <person name="Ohm R.A."/>
            <person name="Ortiz-Santana B."/>
            <person name="Ovrebo C."/>
            <person name="Racz N."/>
            <person name="Riley R."/>
            <person name="Savchenko A."/>
            <person name="Shiryaev A."/>
            <person name="Soop K."/>
            <person name="Spirin V."/>
            <person name="Szebenyi C."/>
            <person name="Tomsovsky M."/>
            <person name="Tulloss R.E."/>
            <person name="Uehling J."/>
            <person name="Grigoriev I.V."/>
            <person name="Vagvolgyi C."/>
            <person name="Papp T."/>
            <person name="Martin F.M."/>
            <person name="Miettinen O."/>
            <person name="Hibbett D.S."/>
            <person name="Nagy L.G."/>
        </authorList>
    </citation>
    <scope>NUCLEOTIDE SEQUENCE [LARGE SCALE GENOMIC DNA]</scope>
    <source>
        <strain evidence="12 13">FP101781</strain>
    </source>
</reference>
<organism evidence="12 13">
    <name type="scientific">Coprinellus micaceus</name>
    <name type="common">Glistening ink-cap mushroom</name>
    <name type="synonym">Coprinus micaceus</name>
    <dbReference type="NCBI Taxonomy" id="71717"/>
    <lineage>
        <taxon>Eukaryota</taxon>
        <taxon>Fungi</taxon>
        <taxon>Dikarya</taxon>
        <taxon>Basidiomycota</taxon>
        <taxon>Agaricomycotina</taxon>
        <taxon>Agaricomycetes</taxon>
        <taxon>Agaricomycetidae</taxon>
        <taxon>Agaricales</taxon>
        <taxon>Agaricineae</taxon>
        <taxon>Psathyrellaceae</taxon>
        <taxon>Coprinellus</taxon>
    </lineage>
</organism>
<feature type="domain" description="XPG-I" evidence="11">
    <location>
        <begin position="10"/>
        <end position="85"/>
    </location>
</feature>
<comment type="subcellular location">
    <subcellularLocation>
        <location evidence="2">Nucleus</location>
    </subcellularLocation>
</comment>
<dbReference type="PANTHER" id="PTHR11081">
    <property type="entry name" value="FLAP ENDONUCLEASE FAMILY MEMBER"/>
    <property type="match status" value="1"/>
</dbReference>
<dbReference type="GO" id="GO:0046872">
    <property type="term" value="F:metal ion binding"/>
    <property type="evidence" value="ECO:0007669"/>
    <property type="project" value="UniProtKB-KW"/>
</dbReference>
<feature type="compositionally biased region" description="Basic and acidic residues" evidence="10">
    <location>
        <begin position="735"/>
        <end position="744"/>
    </location>
</feature>
<dbReference type="InterPro" id="IPR006084">
    <property type="entry name" value="XPG/Rad2"/>
</dbReference>
<name>A0A4Y7SP45_COPMI</name>
<keyword evidence="13" id="KW-1185">Reference proteome</keyword>
<evidence type="ECO:0000256" key="7">
    <source>
        <dbReference type="ARBA" id="ARBA00022842"/>
    </source>
</evidence>
<accession>A0A4Y7SP45</accession>
<dbReference type="FunFam" id="1.10.150.20:FF:000011">
    <property type="entry name" value="exonuclease 1"/>
    <property type="match status" value="1"/>
</dbReference>
<dbReference type="EMBL" id="QPFP01000079">
    <property type="protein sequence ID" value="TEB23384.1"/>
    <property type="molecule type" value="Genomic_DNA"/>
</dbReference>
<evidence type="ECO:0000256" key="5">
    <source>
        <dbReference type="ARBA" id="ARBA00022763"/>
    </source>
</evidence>
<dbReference type="Gene3D" id="3.40.50.1010">
    <property type="entry name" value="5'-nuclease"/>
    <property type="match status" value="1"/>
</dbReference>
<dbReference type="STRING" id="71717.A0A4Y7SP45"/>
<feature type="compositionally biased region" description="Acidic residues" evidence="10">
    <location>
        <begin position="352"/>
        <end position="362"/>
    </location>
</feature>
<dbReference type="InterPro" id="IPR036279">
    <property type="entry name" value="5-3_exonuclease_C_sf"/>
</dbReference>
<dbReference type="OrthoDB" id="26491at2759"/>
<sequence>MAYQLIKALQAEEVRYVVAPYEADAQLAYLENIGLVDAILTEDSDLLVFGCKNVLFKLDTTAYTVVSISRKDFGAVTMSSSDISLVGWSDTQFRSMAILSGCDYLPSIPGIGLKTACNLLRKWKSAEQVVKAVTLEGKKAVPTDYWRNFQLAEKCFDHQRVYCPLEERLVHVKPVGNDWTEEFDEYCGSEIEPVLAKQLARGEVDPVDLLPMPDICPNFRPKGLKQVPMVATNVGKKGKGREVATKPKPTGGILSFFGPNPTIPPRAKPLVAVTPRPAPSAGKASGKRTLVEIADQDIALRKKPRKSTPAISQSKFFQEEFAPRRHTLDPSAIAGPSRLLQEEKENLIPDNWEQEDIDEEDHSDLSIRAQKRGHSEADLDLDFPPQVEQEDGYISPMAPSSPANKGQDLSSPGYPRQSYVPDEDFGDPVSSPTSAVKRLQSYTFQRPRPHSSSQGKPGSQPEARSPRARTISQGEDGYVQTPLTSRRNRDARRSISAGVEVLVEDTPTPITRSYVLHRSNAMRPASPPAIVTAPGLGNVFGGPEFGDPARDDSSGSATPPTPSPDTPASAQKDTSFNAKVVIDVDEYNDLYDAGEIALRAVAERTNAVAKGWRERWAMGSTSSLSSSASFSSGQKSKDSSDPKAKKGKKLSLSPSDFKRSNTNVTPAGLHSLRQPRVSFPGSGVKSKGKGKVTPATKFFQPKVALLKSREPIVIDDLSDEDDEIMIGSSPPPPERTLDRFRFGS</sequence>
<feature type="compositionally biased region" description="Basic and acidic residues" evidence="10">
    <location>
        <begin position="635"/>
        <end position="644"/>
    </location>
</feature>
<evidence type="ECO:0000256" key="8">
    <source>
        <dbReference type="ARBA" id="ARBA00023204"/>
    </source>
</evidence>
<keyword evidence="5" id="KW-0227">DNA damage</keyword>
<evidence type="ECO:0000259" key="11">
    <source>
        <dbReference type="SMART" id="SM00484"/>
    </source>
</evidence>
<feature type="region of interest" description="Disordered" evidence="10">
    <location>
        <begin position="718"/>
        <end position="744"/>
    </location>
</feature>
<dbReference type="SMART" id="SM00279">
    <property type="entry name" value="HhH2"/>
    <property type="match status" value="1"/>
</dbReference>
<keyword evidence="6" id="KW-0378">Hydrolase</keyword>
<dbReference type="Gene3D" id="1.10.150.20">
    <property type="entry name" value="5' to 3' exonuclease, C-terminal subdomain"/>
    <property type="match status" value="1"/>
</dbReference>
<dbReference type="SMART" id="SM00484">
    <property type="entry name" value="XPGI"/>
    <property type="match status" value="1"/>
</dbReference>
<dbReference type="Pfam" id="PF00867">
    <property type="entry name" value="XPG_I"/>
    <property type="match status" value="1"/>
</dbReference>
<dbReference type="InterPro" id="IPR037315">
    <property type="entry name" value="EXO1_H3TH"/>
</dbReference>
<evidence type="ECO:0000256" key="3">
    <source>
        <dbReference type="ARBA" id="ARBA00022722"/>
    </source>
</evidence>
<feature type="region of interest" description="Disordered" evidence="10">
    <location>
        <begin position="235"/>
        <end position="259"/>
    </location>
</feature>
<evidence type="ECO:0000256" key="10">
    <source>
        <dbReference type="SAM" id="MobiDB-lite"/>
    </source>
</evidence>
<dbReference type="GO" id="GO:0006281">
    <property type="term" value="P:DNA repair"/>
    <property type="evidence" value="ECO:0007669"/>
    <property type="project" value="UniProtKB-KW"/>
</dbReference>
<dbReference type="InterPro" id="IPR006086">
    <property type="entry name" value="XPG-I_dom"/>
</dbReference>
<dbReference type="SUPFAM" id="SSF88723">
    <property type="entry name" value="PIN domain-like"/>
    <property type="match status" value="1"/>
</dbReference>
<dbReference type="PANTHER" id="PTHR11081:SF65">
    <property type="entry name" value="DNA DAMAGE-INDUCIBLE PROTEIN DIN7-RELATED"/>
    <property type="match status" value="1"/>
</dbReference>
<dbReference type="GO" id="GO:0017108">
    <property type="term" value="F:5'-flap endonuclease activity"/>
    <property type="evidence" value="ECO:0007669"/>
    <property type="project" value="TreeGrafter"/>
</dbReference>
<evidence type="ECO:0000313" key="13">
    <source>
        <dbReference type="Proteomes" id="UP000298030"/>
    </source>
</evidence>
<dbReference type="InterPro" id="IPR029060">
    <property type="entry name" value="PIN-like_dom_sf"/>
</dbReference>
<dbReference type="PRINTS" id="PR00853">
    <property type="entry name" value="XPGRADSUPER"/>
</dbReference>